<dbReference type="CDD" id="cd18793">
    <property type="entry name" value="SF2_C_SNF"/>
    <property type="match status" value="1"/>
</dbReference>
<dbReference type="PROSITE" id="PS51194">
    <property type="entry name" value="HELICASE_CTER"/>
    <property type="match status" value="1"/>
</dbReference>
<dbReference type="InterPro" id="IPR000330">
    <property type="entry name" value="SNF2_N"/>
</dbReference>
<dbReference type="SMART" id="SM00490">
    <property type="entry name" value="HELICc"/>
    <property type="match status" value="1"/>
</dbReference>
<feature type="compositionally biased region" description="Basic residues" evidence="4">
    <location>
        <begin position="1"/>
        <end position="11"/>
    </location>
</feature>
<feature type="domain" description="Helicase C-terminal" evidence="5">
    <location>
        <begin position="738"/>
        <end position="907"/>
    </location>
</feature>
<evidence type="ECO:0000256" key="4">
    <source>
        <dbReference type="SAM" id="MobiDB-lite"/>
    </source>
</evidence>
<organism evidence="6 7">
    <name type="scientific">Cladobotryum mycophilum</name>
    <dbReference type="NCBI Taxonomy" id="491253"/>
    <lineage>
        <taxon>Eukaryota</taxon>
        <taxon>Fungi</taxon>
        <taxon>Dikarya</taxon>
        <taxon>Ascomycota</taxon>
        <taxon>Pezizomycotina</taxon>
        <taxon>Sordariomycetes</taxon>
        <taxon>Hypocreomycetidae</taxon>
        <taxon>Hypocreales</taxon>
        <taxon>Hypocreaceae</taxon>
        <taxon>Cladobotryum</taxon>
    </lineage>
</organism>
<keyword evidence="7" id="KW-1185">Reference proteome</keyword>
<dbReference type="Gene3D" id="3.40.50.10810">
    <property type="entry name" value="Tandem AAA-ATPase domain"/>
    <property type="match status" value="2"/>
</dbReference>
<dbReference type="Pfam" id="PF00176">
    <property type="entry name" value="SNF2-rel_dom"/>
    <property type="match status" value="2"/>
</dbReference>
<gene>
    <name evidence="6" type="ORF">PT974_11408</name>
</gene>
<dbReference type="Proteomes" id="UP001338125">
    <property type="component" value="Unassembled WGS sequence"/>
</dbReference>
<dbReference type="InterPro" id="IPR001650">
    <property type="entry name" value="Helicase_C-like"/>
</dbReference>
<proteinExistence type="predicted"/>
<keyword evidence="1" id="KW-0547">Nucleotide-binding</keyword>
<evidence type="ECO:0000256" key="3">
    <source>
        <dbReference type="ARBA" id="ARBA00022840"/>
    </source>
</evidence>
<evidence type="ECO:0000256" key="2">
    <source>
        <dbReference type="ARBA" id="ARBA00022801"/>
    </source>
</evidence>
<keyword evidence="3" id="KW-0067">ATP-binding</keyword>
<dbReference type="PANTHER" id="PTHR45626:SF22">
    <property type="entry name" value="DNA REPAIR PROTEIN RAD5"/>
    <property type="match status" value="1"/>
</dbReference>
<reference evidence="6 7" key="1">
    <citation type="submission" date="2024-01" db="EMBL/GenBank/DDBJ databases">
        <title>Complete genome of Cladobotryum mycophilum ATHUM6906.</title>
        <authorList>
            <person name="Christinaki A.C."/>
            <person name="Myridakis A.I."/>
            <person name="Kouvelis V.N."/>
        </authorList>
    </citation>
    <scope>NUCLEOTIDE SEQUENCE [LARGE SCALE GENOMIC DNA]</scope>
    <source>
        <strain evidence="6 7">ATHUM6906</strain>
    </source>
</reference>
<evidence type="ECO:0000256" key="1">
    <source>
        <dbReference type="ARBA" id="ARBA00022741"/>
    </source>
</evidence>
<evidence type="ECO:0000313" key="6">
    <source>
        <dbReference type="EMBL" id="KAK5987284.1"/>
    </source>
</evidence>
<evidence type="ECO:0000259" key="5">
    <source>
        <dbReference type="PROSITE" id="PS51194"/>
    </source>
</evidence>
<dbReference type="InterPro" id="IPR038718">
    <property type="entry name" value="SNF2-like_sf"/>
</dbReference>
<evidence type="ECO:0000313" key="7">
    <source>
        <dbReference type="Proteomes" id="UP001338125"/>
    </source>
</evidence>
<dbReference type="InterPro" id="IPR049730">
    <property type="entry name" value="SNF2/RAD54-like_C"/>
</dbReference>
<dbReference type="SUPFAM" id="SSF52540">
    <property type="entry name" value="P-loop containing nucleoside triphosphate hydrolases"/>
    <property type="match status" value="3"/>
</dbReference>
<dbReference type="InterPro" id="IPR027417">
    <property type="entry name" value="P-loop_NTPase"/>
</dbReference>
<name>A0ABR0S553_9HYPO</name>
<sequence length="912" mass="101911">MDANQTRKRRCSQSGLGEEDVRRSKNGRLRKVSGYTMSSIASSSVAAPDCRIGVTHQGFTGSTSSLEISSQLSTSNFLFTPNLPSQVSPSHFALHYQQTWGQGQSTAFLIQQNVPWTFPRDTSVQISQVNNTCHFPSTAHLVGFNSQPDSPGYTVAPTESAIDLVRNSLSSTDIITGTETNDRKTQSIRKQEIVCFGMIIDVTATCHVPTTANPLQRHLVKFQDALNFVNDEFTNLMHVLYEEPGFELEVSVSLKETTQSTTSGSQGRTYGLPRKHSLAVIIYGPFELFDDVGDFFEQRDLYLQDPDESIEMEDVVVRPELLDILDSQEDLAETEQPPSIKTKLARHQKQALTFMQRREHGWAMDGSSPDIWEAVEAGQEILFLNRISATNQVKEPPQFYGGIVADPMGLGKTLSMIALIARDLHLDENDHSSLSEVDKETSSGCTLVIVPPAPHVIRNSNSQTSQAICSLDSVSRWAVTGTPIQNKLGDLTALLKFLKVHPYSDKKIFDVDICQLWKSGRDEEAVKRLKGLSGCLILRRPKGIIKLPPRQDEQCPVEFTEAERSLYEKIKAQAIAHIDDALLHHGDTRRSNSFVNVLQRIEAMRMVCNLGLRYPSRHEAVKQSDSHPRDWKDAAQDIFDMRRNMGQIQCSICLSILDSDENFLGDATQSDKPLFFQCLTVTCSNCAKDTSRSGKPFRCEHEPACSVTLVSLDNSWDEIPIQTTYGLGGNYPLEFPTKIKVLLDDLQKLPGDVKCVVFSTWRMTLDVVKAALDHASIPSVRFDGTVQQKDRQNIVDRFRNDPTVRVMLLTLSCGAVGLTLTAASRAYLMEPHWNPTLEDQALARIHRMGQTREVTTIRLYVRDSFEERVIESQESKRDLAALLLNPHGRPGQGDGQSGIPLKPLELLRRLIN</sequence>
<protein>
    <submittedName>
        <fullName evidence="6">SMARCA3-like protein</fullName>
    </submittedName>
</protein>
<dbReference type="Pfam" id="PF00271">
    <property type="entry name" value="Helicase_C"/>
    <property type="match status" value="1"/>
</dbReference>
<accession>A0ABR0S553</accession>
<keyword evidence="2" id="KW-0378">Hydrolase</keyword>
<feature type="region of interest" description="Disordered" evidence="4">
    <location>
        <begin position="1"/>
        <end position="27"/>
    </location>
</feature>
<dbReference type="EMBL" id="JAVFKD010000016">
    <property type="protein sequence ID" value="KAK5987284.1"/>
    <property type="molecule type" value="Genomic_DNA"/>
</dbReference>
<dbReference type="PANTHER" id="PTHR45626">
    <property type="entry name" value="TRANSCRIPTION TERMINATION FACTOR 2-RELATED"/>
    <property type="match status" value="1"/>
</dbReference>
<dbReference type="Gene3D" id="3.40.50.300">
    <property type="entry name" value="P-loop containing nucleotide triphosphate hydrolases"/>
    <property type="match status" value="1"/>
</dbReference>
<comment type="caution">
    <text evidence="6">The sequence shown here is derived from an EMBL/GenBank/DDBJ whole genome shotgun (WGS) entry which is preliminary data.</text>
</comment>
<dbReference type="InterPro" id="IPR050628">
    <property type="entry name" value="SNF2_RAD54_helicase_TF"/>
</dbReference>